<feature type="region of interest" description="Disordered" evidence="1">
    <location>
        <begin position="1"/>
        <end position="92"/>
    </location>
</feature>
<evidence type="ECO:0000313" key="2">
    <source>
        <dbReference type="EMBL" id="KAJ8431352.1"/>
    </source>
</evidence>
<sequence>MEAANSARPLPTFDDMPTAGCEPSHRHTLLGHIVTVTSDQSNGADALQSRRPNLDRPAKSTTASMSYVTHSRTLPSLRNKSKPRSPEERSRRSIWRSPIYPRKRALELSRSLIRFSKAETDGVDLTTFNTRATGKQLSKAWRGAQPLENLQPGLVYSLRPPQQIAGQPAGSLENRLKKEISVPH</sequence>
<name>A0A9Q1Q6Y3_9CARY</name>
<reference evidence="2" key="1">
    <citation type="submission" date="2022-04" db="EMBL/GenBank/DDBJ databases">
        <title>Carnegiea gigantea Genome sequencing and assembly v2.</title>
        <authorList>
            <person name="Copetti D."/>
            <person name="Sanderson M.J."/>
            <person name="Burquez A."/>
            <person name="Wojciechowski M.F."/>
        </authorList>
    </citation>
    <scope>NUCLEOTIDE SEQUENCE</scope>
    <source>
        <strain evidence="2">SGP5-SGP5p</strain>
        <tissue evidence="2">Aerial part</tissue>
    </source>
</reference>
<feature type="compositionally biased region" description="Basic and acidic residues" evidence="1">
    <location>
        <begin position="174"/>
        <end position="184"/>
    </location>
</feature>
<keyword evidence="3" id="KW-1185">Reference proteome</keyword>
<proteinExistence type="predicted"/>
<gene>
    <name evidence="2" type="ORF">Cgig2_002075</name>
</gene>
<organism evidence="2 3">
    <name type="scientific">Carnegiea gigantea</name>
    <dbReference type="NCBI Taxonomy" id="171969"/>
    <lineage>
        <taxon>Eukaryota</taxon>
        <taxon>Viridiplantae</taxon>
        <taxon>Streptophyta</taxon>
        <taxon>Embryophyta</taxon>
        <taxon>Tracheophyta</taxon>
        <taxon>Spermatophyta</taxon>
        <taxon>Magnoliopsida</taxon>
        <taxon>eudicotyledons</taxon>
        <taxon>Gunneridae</taxon>
        <taxon>Pentapetalae</taxon>
        <taxon>Caryophyllales</taxon>
        <taxon>Cactineae</taxon>
        <taxon>Cactaceae</taxon>
        <taxon>Cactoideae</taxon>
        <taxon>Echinocereeae</taxon>
        <taxon>Carnegiea</taxon>
    </lineage>
</organism>
<evidence type="ECO:0000256" key="1">
    <source>
        <dbReference type="SAM" id="MobiDB-lite"/>
    </source>
</evidence>
<comment type="caution">
    <text evidence="2">The sequence shown here is derived from an EMBL/GenBank/DDBJ whole genome shotgun (WGS) entry which is preliminary data.</text>
</comment>
<feature type="compositionally biased region" description="Polar residues" evidence="1">
    <location>
        <begin position="59"/>
        <end position="78"/>
    </location>
</feature>
<accession>A0A9Q1Q6Y3</accession>
<evidence type="ECO:0000313" key="3">
    <source>
        <dbReference type="Proteomes" id="UP001153076"/>
    </source>
</evidence>
<feature type="region of interest" description="Disordered" evidence="1">
    <location>
        <begin position="165"/>
        <end position="184"/>
    </location>
</feature>
<dbReference type="AlphaFoldDB" id="A0A9Q1Q6Y3"/>
<dbReference type="EMBL" id="JAKOGI010000694">
    <property type="protein sequence ID" value="KAJ8431352.1"/>
    <property type="molecule type" value="Genomic_DNA"/>
</dbReference>
<dbReference type="Proteomes" id="UP001153076">
    <property type="component" value="Unassembled WGS sequence"/>
</dbReference>
<protein>
    <submittedName>
        <fullName evidence="2">Uncharacterized protein</fullName>
    </submittedName>
</protein>